<dbReference type="GO" id="GO:0002250">
    <property type="term" value="P:adaptive immune response"/>
    <property type="evidence" value="ECO:0007669"/>
    <property type="project" value="InterPro"/>
</dbReference>
<dbReference type="SUPFAM" id="SSF48726">
    <property type="entry name" value="Immunoglobulin"/>
    <property type="match status" value="1"/>
</dbReference>
<sequence>MGAIRFFIIALLFPASSLQNQISQHPNNVTEYEGNSLTIQCSVDKETDIRELSLTVRVNEWEVMSVMVHKSISNINEVIFSGKIRNFSITANGYTWNILESAYCRYETCQGELSRNYERTTEVGTIFCMAKHKNFNKTVICKDNQPIISLTVNSSYTDRLRFSGTIQNFSMTLENLNINDRNGYYCGGTMEESRIDLKKGQTVLNVVSQRDNSHTVTVTWLLILSSLLLIWWC</sequence>
<dbReference type="AlphaFoldDB" id="A0A8J1IYG9"/>
<keyword evidence="2" id="KW-1185">Reference proteome</keyword>
<organism evidence="2 3">
    <name type="scientific">Xenopus tropicalis</name>
    <name type="common">Western clawed frog</name>
    <name type="synonym">Silurana tropicalis</name>
    <dbReference type="NCBI Taxonomy" id="8364"/>
    <lineage>
        <taxon>Eukaryota</taxon>
        <taxon>Metazoa</taxon>
        <taxon>Chordata</taxon>
        <taxon>Craniata</taxon>
        <taxon>Vertebrata</taxon>
        <taxon>Euteleostomi</taxon>
        <taxon>Amphibia</taxon>
        <taxon>Batrachia</taxon>
        <taxon>Anura</taxon>
        <taxon>Pipoidea</taxon>
        <taxon>Pipidae</taxon>
        <taxon>Xenopodinae</taxon>
        <taxon>Xenopus</taxon>
        <taxon>Silurana</taxon>
    </lineage>
</organism>
<dbReference type="GeneID" id="100495751"/>
<dbReference type="Gene3D" id="2.60.40.10">
    <property type="entry name" value="Immunoglobulins"/>
    <property type="match status" value="1"/>
</dbReference>
<dbReference type="Proteomes" id="UP000008143">
    <property type="component" value="Chromosome 10"/>
</dbReference>
<evidence type="ECO:0000313" key="3">
    <source>
        <dbReference type="RefSeq" id="XP_031750628.1"/>
    </source>
</evidence>
<evidence type="ECO:0000256" key="1">
    <source>
        <dbReference type="SAM" id="SignalP"/>
    </source>
</evidence>
<dbReference type="OrthoDB" id="9905342at2759"/>
<dbReference type="InterPro" id="IPR013783">
    <property type="entry name" value="Ig-like_fold"/>
</dbReference>
<dbReference type="GO" id="GO:0016020">
    <property type="term" value="C:membrane"/>
    <property type="evidence" value="ECO:0007669"/>
    <property type="project" value="InterPro"/>
</dbReference>
<name>A0A8J1IYG9_XENTR</name>
<accession>A0A8J1IYG9</accession>
<dbReference type="PANTHER" id="PTHR15343">
    <property type="entry name" value="CD7"/>
    <property type="match status" value="1"/>
</dbReference>
<proteinExistence type="predicted"/>
<evidence type="ECO:0000313" key="4">
    <source>
        <dbReference type="RefSeq" id="XP_031750629.1"/>
    </source>
</evidence>
<feature type="chain" id="PRO_5044692268" evidence="1">
    <location>
        <begin position="20"/>
        <end position="233"/>
    </location>
</feature>
<protein>
    <submittedName>
        <fullName evidence="3 4">Uncharacterized protein LOC100495751</fullName>
    </submittedName>
</protein>
<keyword evidence="1" id="KW-0732">Signal</keyword>
<dbReference type="GO" id="GO:0038023">
    <property type="term" value="F:signaling receptor activity"/>
    <property type="evidence" value="ECO:0007669"/>
    <property type="project" value="InterPro"/>
</dbReference>
<evidence type="ECO:0000313" key="2">
    <source>
        <dbReference type="Proteomes" id="UP000008143"/>
    </source>
</evidence>
<dbReference type="OMA" id="TIFCMAN"/>
<dbReference type="RefSeq" id="XP_031750628.1">
    <property type="nucleotide sequence ID" value="XM_031894768.1"/>
</dbReference>
<gene>
    <name evidence="3 4 5" type="primary">LOC100495751</name>
</gene>
<dbReference type="AGR" id="Xenbase:XB-GENE-29082819"/>
<dbReference type="Xenbase" id="XB-GENE-29082819">
    <property type="gene designation" value="LOC100495751"/>
</dbReference>
<reference evidence="3 4" key="1">
    <citation type="submission" date="2025-04" db="UniProtKB">
        <authorList>
            <consortium name="RefSeq"/>
        </authorList>
    </citation>
    <scope>IDENTIFICATION</scope>
    <source>
        <strain evidence="3 4">Nigerian</strain>
        <tissue evidence="3 4">Liver and blood</tissue>
    </source>
</reference>
<dbReference type="PANTHER" id="PTHR15343:SF0">
    <property type="entry name" value="T-CELL ANTIGEN CD7"/>
    <property type="match status" value="1"/>
</dbReference>
<dbReference type="KEGG" id="xtr:100495751"/>
<feature type="signal peptide" evidence="1">
    <location>
        <begin position="1"/>
        <end position="19"/>
    </location>
</feature>
<evidence type="ECO:0000313" key="5">
    <source>
        <dbReference type="Xenbase" id="XB-GENE-29082819"/>
    </source>
</evidence>
<dbReference type="InterPro" id="IPR036179">
    <property type="entry name" value="Ig-like_dom_sf"/>
</dbReference>
<dbReference type="RefSeq" id="XP_031750629.1">
    <property type="nucleotide sequence ID" value="XM_031894769.1"/>
</dbReference>
<dbReference type="InterPro" id="IPR039090">
    <property type="entry name" value="CD7"/>
</dbReference>